<dbReference type="EMBL" id="PYYB01000001">
    <property type="protein sequence ID" value="PTL60116.1"/>
    <property type="molecule type" value="Genomic_DNA"/>
</dbReference>
<dbReference type="RefSeq" id="WP_107568761.1">
    <property type="nucleotide sequence ID" value="NZ_PYYB01000001.1"/>
</dbReference>
<dbReference type="OrthoDB" id="5240854at2"/>
<feature type="domain" description="SCP2" evidence="1">
    <location>
        <begin position="386"/>
        <end position="462"/>
    </location>
</feature>
<dbReference type="InterPro" id="IPR011053">
    <property type="entry name" value="Single_hybrid_motif"/>
</dbReference>
<dbReference type="InterPro" id="IPR036527">
    <property type="entry name" value="SCP2_sterol-bd_dom_sf"/>
</dbReference>
<reference evidence="2 3" key="1">
    <citation type="submission" date="2018-03" db="EMBL/GenBank/DDBJ databases">
        <title>Aquarubrobacter algicola gen. nov., sp. nov., a novel actinobacterium isolated from shallow eutrophic lake during the end of cyanobacterial harmful algal blooms.</title>
        <authorList>
            <person name="Chun S.J."/>
        </authorList>
    </citation>
    <scope>NUCLEOTIDE SEQUENCE [LARGE SCALE GENOMIC DNA]</scope>
    <source>
        <strain evidence="2 3">Seoho-28</strain>
    </source>
</reference>
<proteinExistence type="predicted"/>
<dbReference type="SUPFAM" id="SSF51230">
    <property type="entry name" value="Single hybrid motif"/>
    <property type="match status" value="1"/>
</dbReference>
<evidence type="ECO:0000313" key="2">
    <source>
        <dbReference type="EMBL" id="PTL60116.1"/>
    </source>
</evidence>
<dbReference type="InterPro" id="IPR003033">
    <property type="entry name" value="SCP2_sterol-bd_dom"/>
</dbReference>
<dbReference type="SUPFAM" id="SSF55718">
    <property type="entry name" value="SCP-like"/>
    <property type="match status" value="1"/>
</dbReference>
<comment type="caution">
    <text evidence="2">The sequence shown here is derived from an EMBL/GenBank/DDBJ whole genome shotgun (WGS) entry which is preliminary data.</text>
</comment>
<sequence>MTPSDTPDFLEPVVGYRAWRLADDGELVPWTVARAGAWVPGVNTAACHLSHFMVAMGEGARRTPRHRPPSPTCMCGLYALHDAADPRIAPGGGSALGAIVAWGDLEVHATGFRAEHACVVALALPHRCGEQERVRLELAAARYRVPLVPQEQLVAAAHEHGAPLPDYDRLPARRRGVGLGERPPWAFPAPDLAPGGEVGFDFSAHVWAETAVDHVLVGVTKPFADLFGDDPDAVHVAVAEPGTALAAGDVLARVTVGGGTFLVWTPVAGTVRETAAQPQRLLGAPEGAGWLAAVVPSAWATDRDGLRWGPEARRAYRVDAGRHQDGVDAFADVRAERITALPRVASWGDVLVELRAARARELPRFADTAELYDRLGVDLGCSLHDDPRVADRLGRLDTTLALELREPAARLTLELRGGAPRLRLGATEAAADVTLDCTAEDAHRLLRGDLDTAAALRCGDLRSSAPDGRTLALLSVLKGLAPGYARRAAPDPGPRELAARRLGLAAG</sequence>
<organism evidence="2 3">
    <name type="scientific">Paraconexibacter algicola</name>
    <dbReference type="NCBI Taxonomy" id="2133960"/>
    <lineage>
        <taxon>Bacteria</taxon>
        <taxon>Bacillati</taxon>
        <taxon>Actinomycetota</taxon>
        <taxon>Thermoleophilia</taxon>
        <taxon>Solirubrobacterales</taxon>
        <taxon>Paraconexibacteraceae</taxon>
        <taxon>Paraconexibacter</taxon>
    </lineage>
</organism>
<name>A0A2T4ULJ8_9ACTN</name>
<dbReference type="Proteomes" id="UP000240739">
    <property type="component" value="Unassembled WGS sequence"/>
</dbReference>
<evidence type="ECO:0000259" key="1">
    <source>
        <dbReference type="Pfam" id="PF02036"/>
    </source>
</evidence>
<accession>A0A2T4ULJ8</accession>
<dbReference type="Pfam" id="PF02036">
    <property type="entry name" value="SCP2"/>
    <property type="match status" value="1"/>
</dbReference>
<dbReference type="Gene3D" id="2.40.50.100">
    <property type="match status" value="1"/>
</dbReference>
<keyword evidence="3" id="KW-1185">Reference proteome</keyword>
<protein>
    <recommendedName>
        <fullName evidence="1">SCP2 domain-containing protein</fullName>
    </recommendedName>
</protein>
<gene>
    <name evidence="2" type="ORF">C7Y72_10900</name>
</gene>
<dbReference type="AlphaFoldDB" id="A0A2T4ULJ8"/>
<evidence type="ECO:0000313" key="3">
    <source>
        <dbReference type="Proteomes" id="UP000240739"/>
    </source>
</evidence>